<feature type="transmembrane region" description="Helical" evidence="8">
    <location>
        <begin position="236"/>
        <end position="253"/>
    </location>
</feature>
<keyword evidence="4" id="KW-0808">Transferase</keyword>
<keyword evidence="5 8" id="KW-0812">Transmembrane</keyword>
<dbReference type="PANTHER" id="PTHR33908">
    <property type="entry name" value="MANNOSYLTRANSFERASE YKCB-RELATED"/>
    <property type="match status" value="1"/>
</dbReference>
<feature type="transmembrane region" description="Helical" evidence="8">
    <location>
        <begin position="474"/>
        <end position="493"/>
    </location>
</feature>
<dbReference type="OrthoDB" id="9764517at2"/>
<evidence type="ECO:0000313" key="11">
    <source>
        <dbReference type="Proteomes" id="UP000253209"/>
    </source>
</evidence>
<feature type="transmembrane region" description="Helical" evidence="8">
    <location>
        <begin position="29"/>
        <end position="49"/>
    </location>
</feature>
<feature type="transmembrane region" description="Helical" evidence="8">
    <location>
        <begin position="213"/>
        <end position="230"/>
    </location>
</feature>
<gene>
    <name evidence="10" type="ORF">DJ568_06215</name>
</gene>
<evidence type="ECO:0000259" key="9">
    <source>
        <dbReference type="Pfam" id="PF13231"/>
    </source>
</evidence>
<sequence length="639" mass="72844">MAIIILPVCFIAILLNLALYTHDRASKRSILLEGVLVFCGTLLFITELLSGLKLLHFGGLSVAWIIATLICMVNLFINKSRLQHLLDKYGQKIKFNWERFTIWQKLFIYFSAGLLFIVFVQGVIYPPNNWDSMTYHLGRITSWVSNNSVDAFQTHITRQLYQPPFAEYVILHFNVLNGADYFSNSVQLFFGLFVLVSIAALTQQLKLNRWYQILSVVVCITIPEFLLQASSTQNDIVVSFFLLTSCFFGYKAIQENSLKYYCFTGTAAALALVSKGTAYIYLAPVLLLLAIIVLTNYYKTRQLTHLVFALAIPAFIIAFTAPGYYRNYQLTGNILGVDKEESQHYANQRMSPVLLLSNIVKNGALHTGIKYTGYLAAATDTVLHKIHKAVEVDINDPAVNYRNIPYSTHTLATQEDSAPNLYHLILISGCVIVLIKNTYKRRLPLIVGILFTILFIQLIVFCGYLKWQPWHSRLHLPMFILFVPLICFALSVSKVYTKVFSVLLPFILLYSITVVAGNETRPLKLQKLKQERFQKYFATKPESYGEYKEINEIINTAGFSNIGLILGVDDWQYPLFVECYRRPLRPVHINVNNFSKSIPAKVIVPDCIVSTTTNLKTIEFNGRVYNNITPDNIYIFLYK</sequence>
<dbReference type="GO" id="GO:0005886">
    <property type="term" value="C:plasma membrane"/>
    <property type="evidence" value="ECO:0007669"/>
    <property type="project" value="UniProtKB-SubCell"/>
</dbReference>
<dbReference type="Pfam" id="PF13231">
    <property type="entry name" value="PMT_2"/>
    <property type="match status" value="1"/>
</dbReference>
<comment type="subcellular location">
    <subcellularLocation>
        <location evidence="1">Cell membrane</location>
        <topology evidence="1">Multi-pass membrane protein</topology>
    </subcellularLocation>
</comment>
<evidence type="ECO:0000256" key="3">
    <source>
        <dbReference type="ARBA" id="ARBA00022676"/>
    </source>
</evidence>
<feature type="domain" description="Glycosyltransferase RgtA/B/C/D-like" evidence="9">
    <location>
        <begin position="162"/>
        <end position="316"/>
    </location>
</feature>
<dbReference type="GO" id="GO:0009103">
    <property type="term" value="P:lipopolysaccharide biosynthetic process"/>
    <property type="evidence" value="ECO:0007669"/>
    <property type="project" value="UniProtKB-ARBA"/>
</dbReference>
<protein>
    <recommendedName>
        <fullName evidence="9">Glycosyltransferase RgtA/B/C/D-like domain-containing protein</fullName>
    </recommendedName>
</protein>
<feature type="transmembrane region" description="Helical" evidence="8">
    <location>
        <begin position="55"/>
        <end position="77"/>
    </location>
</feature>
<feature type="transmembrane region" description="Helical" evidence="8">
    <location>
        <begin position="5"/>
        <end position="22"/>
    </location>
</feature>
<feature type="transmembrane region" description="Helical" evidence="8">
    <location>
        <begin position="499"/>
        <end position="517"/>
    </location>
</feature>
<evidence type="ECO:0000256" key="6">
    <source>
        <dbReference type="ARBA" id="ARBA00022989"/>
    </source>
</evidence>
<feature type="transmembrane region" description="Helical" evidence="8">
    <location>
        <begin position="278"/>
        <end position="298"/>
    </location>
</feature>
<evidence type="ECO:0000256" key="2">
    <source>
        <dbReference type="ARBA" id="ARBA00022475"/>
    </source>
</evidence>
<keyword evidence="6 8" id="KW-1133">Transmembrane helix</keyword>
<keyword evidence="3" id="KW-0328">Glycosyltransferase</keyword>
<keyword evidence="2" id="KW-1003">Cell membrane</keyword>
<evidence type="ECO:0000256" key="4">
    <source>
        <dbReference type="ARBA" id="ARBA00022679"/>
    </source>
</evidence>
<dbReference type="Proteomes" id="UP000253209">
    <property type="component" value="Unassembled WGS sequence"/>
</dbReference>
<evidence type="ECO:0000256" key="1">
    <source>
        <dbReference type="ARBA" id="ARBA00004651"/>
    </source>
</evidence>
<dbReference type="InterPro" id="IPR038731">
    <property type="entry name" value="RgtA/B/C-like"/>
</dbReference>
<dbReference type="PANTHER" id="PTHR33908:SF11">
    <property type="entry name" value="MEMBRANE PROTEIN"/>
    <property type="match status" value="1"/>
</dbReference>
<organism evidence="10 11">
    <name type="scientific">Mucilaginibacter hurinus</name>
    <dbReference type="NCBI Taxonomy" id="2201324"/>
    <lineage>
        <taxon>Bacteria</taxon>
        <taxon>Pseudomonadati</taxon>
        <taxon>Bacteroidota</taxon>
        <taxon>Sphingobacteriia</taxon>
        <taxon>Sphingobacteriales</taxon>
        <taxon>Sphingobacteriaceae</taxon>
        <taxon>Mucilaginibacter</taxon>
    </lineage>
</organism>
<feature type="transmembrane region" description="Helical" evidence="8">
    <location>
        <begin position="106"/>
        <end position="125"/>
    </location>
</feature>
<dbReference type="InterPro" id="IPR050297">
    <property type="entry name" value="LipidA_mod_glycosyltrf_83"/>
</dbReference>
<feature type="transmembrane region" description="Helical" evidence="8">
    <location>
        <begin position="445"/>
        <end position="467"/>
    </location>
</feature>
<feature type="transmembrane region" description="Helical" evidence="8">
    <location>
        <begin position="304"/>
        <end position="325"/>
    </location>
</feature>
<comment type="caution">
    <text evidence="10">The sequence shown here is derived from an EMBL/GenBank/DDBJ whole genome shotgun (WGS) entry which is preliminary data.</text>
</comment>
<evidence type="ECO:0000256" key="7">
    <source>
        <dbReference type="ARBA" id="ARBA00023136"/>
    </source>
</evidence>
<evidence type="ECO:0000256" key="8">
    <source>
        <dbReference type="SAM" id="Phobius"/>
    </source>
</evidence>
<evidence type="ECO:0000256" key="5">
    <source>
        <dbReference type="ARBA" id="ARBA00022692"/>
    </source>
</evidence>
<reference evidence="10 11" key="1">
    <citation type="submission" date="2018-05" db="EMBL/GenBank/DDBJ databases">
        <title>Mucilaginibacter hurinus sp. nov., isolated from briquette warehouse soil.</title>
        <authorList>
            <person name="Choi L."/>
        </authorList>
    </citation>
    <scope>NUCLEOTIDE SEQUENCE [LARGE SCALE GENOMIC DNA]</scope>
    <source>
        <strain evidence="10 11">ZR32</strain>
    </source>
</reference>
<dbReference type="RefSeq" id="WP_114004401.1">
    <property type="nucleotide sequence ID" value="NZ_QGDC01000003.1"/>
</dbReference>
<dbReference type="AlphaFoldDB" id="A0A367GQY1"/>
<dbReference type="EMBL" id="QGDC01000003">
    <property type="protein sequence ID" value="RCH55485.1"/>
    <property type="molecule type" value="Genomic_DNA"/>
</dbReference>
<dbReference type="GO" id="GO:0016763">
    <property type="term" value="F:pentosyltransferase activity"/>
    <property type="evidence" value="ECO:0007669"/>
    <property type="project" value="TreeGrafter"/>
</dbReference>
<evidence type="ECO:0000313" key="10">
    <source>
        <dbReference type="EMBL" id="RCH55485.1"/>
    </source>
</evidence>
<keyword evidence="11" id="KW-1185">Reference proteome</keyword>
<keyword evidence="7 8" id="KW-0472">Membrane</keyword>
<proteinExistence type="predicted"/>
<accession>A0A367GQY1</accession>
<name>A0A367GQY1_9SPHI</name>
<feature type="transmembrane region" description="Helical" evidence="8">
    <location>
        <begin position="181"/>
        <end position="201"/>
    </location>
</feature>